<dbReference type="RefSeq" id="WP_144411848.1">
    <property type="nucleotide sequence ID" value="NZ_CP013381.1"/>
</dbReference>
<dbReference type="InterPro" id="IPR024534">
    <property type="entry name" value="JetD_C"/>
</dbReference>
<sequence length="372" mass="39661">MAQNSGVPCVNGEENIVGVLRKLMAGRDSLQPRGLIERISDASGISPIAVKLALGKLSRQGAIRGVSSHGEAIGRVSLTMAKPNPELPESHIRWDHALRSSGLTDGEVSALVPCHDRLAGFSDTDLVALTQGLLTLRAQQVAERGVPAFVRSARYLLGSSKLLGSLPAAALRAFGIEIDSFPDAPSYLLVAGPEVPEAVLLIENPHSFEEALASGCASSVALVATYGYGLSRFGEAYGNALIETVSASAGQIPLVRAGNPPAPGVLLNHSRIRFWGDLDREGLRIYGSLRARIPALRASAIYWSMCAIANDGRSHPYTKATAKERQGNIDGVPSDAERLIPFCLERGVDQEAVCREDILRLSRFSIDEVELP</sequence>
<evidence type="ECO:0000313" key="3">
    <source>
        <dbReference type="Proteomes" id="UP000594943"/>
    </source>
</evidence>
<dbReference type="KEGG" id="bhg:I6G56_00175"/>
<organism evidence="2 3">
    <name type="scientific">Burkholderia humptydooensis</name>
    <dbReference type="NCBI Taxonomy" id="430531"/>
    <lineage>
        <taxon>Bacteria</taxon>
        <taxon>Pseudomonadati</taxon>
        <taxon>Pseudomonadota</taxon>
        <taxon>Betaproteobacteria</taxon>
        <taxon>Burkholderiales</taxon>
        <taxon>Burkholderiaceae</taxon>
        <taxon>Burkholderia</taxon>
        <taxon>pseudomallei group</taxon>
    </lineage>
</organism>
<evidence type="ECO:0000259" key="1">
    <source>
        <dbReference type="Pfam" id="PF09983"/>
    </source>
</evidence>
<dbReference type="Pfam" id="PF09983">
    <property type="entry name" value="JetD_C"/>
    <property type="match status" value="1"/>
</dbReference>
<proteinExistence type="predicted"/>
<dbReference type="AlphaFoldDB" id="A0A7T2WVI3"/>
<dbReference type="Proteomes" id="UP000594943">
    <property type="component" value="Plasmid unnamed"/>
</dbReference>
<name>A0A7T2WVI3_9BURK</name>
<keyword evidence="2" id="KW-0614">Plasmid</keyword>
<protein>
    <recommendedName>
        <fullName evidence="1">Wadjet protein JetD C-terminal domain-containing protein</fullName>
    </recommendedName>
</protein>
<gene>
    <name evidence="2" type="ORF">I6G56_00175</name>
</gene>
<reference evidence="2 3" key="1">
    <citation type="submission" date="2020-12" db="EMBL/GenBank/DDBJ databases">
        <title>FDA dAtabase for Regulatory Grade micrObial Sequences (FDA-ARGOS): Supporting development and validation of Infectious Disease Dx tests.</title>
        <authorList>
            <person name="Nelson B."/>
            <person name="Plummer A."/>
            <person name="Tallon L."/>
            <person name="Sadzewicz L."/>
            <person name="Zhao X."/>
            <person name="Boylan J."/>
            <person name="Ott S."/>
            <person name="Bowen H."/>
            <person name="Vavikolanu K."/>
            <person name="Mehta A."/>
            <person name="Aluvathingal J."/>
            <person name="Nadendla S."/>
            <person name="Myers T."/>
            <person name="Yan Y."/>
            <person name="Sichtig H."/>
        </authorList>
    </citation>
    <scope>NUCLEOTIDE SEQUENCE [LARGE SCALE GENOMIC DNA]</scope>
    <source>
        <strain evidence="2 3">FDAARGOS_899</strain>
        <plasmid evidence="2 3">unnamed</plasmid>
    </source>
</reference>
<feature type="domain" description="Wadjet protein JetD C-terminal" evidence="1">
    <location>
        <begin position="197"/>
        <end position="297"/>
    </location>
</feature>
<geneLocation type="plasmid" evidence="2 3">
    <name>unnamed</name>
</geneLocation>
<dbReference type="EMBL" id="CP065685">
    <property type="protein sequence ID" value="QPS41981.1"/>
    <property type="molecule type" value="Genomic_DNA"/>
</dbReference>
<accession>A0A7T2WVI3</accession>
<evidence type="ECO:0000313" key="2">
    <source>
        <dbReference type="EMBL" id="QPS41981.1"/>
    </source>
</evidence>